<organism evidence="3 4">
    <name type="scientific">Ruminococcus albus 8</name>
    <dbReference type="NCBI Taxonomy" id="246199"/>
    <lineage>
        <taxon>Bacteria</taxon>
        <taxon>Bacillati</taxon>
        <taxon>Bacillota</taxon>
        <taxon>Clostridia</taxon>
        <taxon>Eubacteriales</taxon>
        <taxon>Oscillospiraceae</taxon>
        <taxon>Ruminococcus</taxon>
    </lineage>
</organism>
<dbReference type="Pfam" id="PF00404">
    <property type="entry name" value="Dockerin_1"/>
    <property type="match status" value="1"/>
</dbReference>
<dbReference type="GO" id="GO:0004553">
    <property type="term" value="F:hydrolase activity, hydrolyzing O-glycosyl compounds"/>
    <property type="evidence" value="ECO:0007669"/>
    <property type="project" value="InterPro"/>
</dbReference>
<dbReference type="InterPro" id="IPR053139">
    <property type="entry name" value="Surface_bspA-like"/>
</dbReference>
<dbReference type="eggNOG" id="COG4886">
    <property type="taxonomic scope" value="Bacteria"/>
</dbReference>
<evidence type="ECO:0000256" key="1">
    <source>
        <dbReference type="SAM" id="SignalP"/>
    </source>
</evidence>
<dbReference type="Gene3D" id="3.80.10.10">
    <property type="entry name" value="Ribonuclease Inhibitor"/>
    <property type="match status" value="1"/>
</dbReference>
<dbReference type="SUPFAM" id="SSF52058">
    <property type="entry name" value="L domain-like"/>
    <property type="match status" value="1"/>
</dbReference>
<dbReference type="InterPro" id="IPR016134">
    <property type="entry name" value="Dockerin_dom"/>
</dbReference>
<dbReference type="InterPro" id="IPR036439">
    <property type="entry name" value="Dockerin_dom_sf"/>
</dbReference>
<dbReference type="Pfam" id="PF13306">
    <property type="entry name" value="LRR_5"/>
    <property type="match status" value="1"/>
</dbReference>
<evidence type="ECO:0000313" key="3">
    <source>
        <dbReference type="EMBL" id="EGC03524.1"/>
    </source>
</evidence>
<keyword evidence="1" id="KW-0732">Signal</keyword>
<evidence type="ECO:0000259" key="2">
    <source>
        <dbReference type="PROSITE" id="PS51766"/>
    </source>
</evidence>
<gene>
    <name evidence="3" type="ORF">CUS_8119</name>
</gene>
<dbReference type="EMBL" id="ADKM02000062">
    <property type="protein sequence ID" value="EGC03524.1"/>
    <property type="molecule type" value="Genomic_DNA"/>
</dbReference>
<dbReference type="InterPro" id="IPR002105">
    <property type="entry name" value="Dockerin_1_rpt"/>
</dbReference>
<dbReference type="InterPro" id="IPR026906">
    <property type="entry name" value="LRR_5"/>
</dbReference>
<protein>
    <submittedName>
        <fullName evidence="3">Dockerin type I repeat protein</fullName>
    </submittedName>
</protein>
<proteinExistence type="predicted"/>
<dbReference type="PANTHER" id="PTHR45661:SF3">
    <property type="entry name" value="IG-LIKE DOMAIN-CONTAINING PROTEIN"/>
    <property type="match status" value="1"/>
</dbReference>
<dbReference type="AlphaFoldDB" id="E9SB06"/>
<dbReference type="OrthoDB" id="1828710at2"/>
<dbReference type="PROSITE" id="PS00018">
    <property type="entry name" value="EF_HAND_1"/>
    <property type="match status" value="2"/>
</dbReference>
<dbReference type="eggNOG" id="COG4124">
    <property type="taxonomic scope" value="Bacteria"/>
</dbReference>
<dbReference type="STRING" id="246199.CUS_8119"/>
<evidence type="ECO:0000313" key="4">
    <source>
        <dbReference type="Proteomes" id="UP000004259"/>
    </source>
</evidence>
<dbReference type="InterPro" id="IPR018247">
    <property type="entry name" value="EF_Hand_1_Ca_BS"/>
</dbReference>
<dbReference type="Proteomes" id="UP000004259">
    <property type="component" value="Unassembled WGS sequence"/>
</dbReference>
<name>E9SB06_RUMAL</name>
<reference evidence="3 4" key="1">
    <citation type="submission" date="2011-02" db="EMBL/GenBank/DDBJ databases">
        <authorList>
            <person name="Nelson K.E."/>
            <person name="Sutton G."/>
            <person name="Torralba M."/>
            <person name="Durkin S."/>
            <person name="Harkins D."/>
            <person name="Montgomery R."/>
            <person name="Ziemer C."/>
            <person name="Klaassens E."/>
            <person name="Ocuiv P."/>
            <person name="Morrison M."/>
        </authorList>
    </citation>
    <scope>NUCLEOTIDE SEQUENCE [LARGE SCALE GENOMIC DNA]</scope>
    <source>
        <strain evidence="3 4">8</strain>
    </source>
</reference>
<dbReference type="RefSeq" id="WP_002848216.1">
    <property type="nucleotide sequence ID" value="NZ_ADKM02000062.1"/>
</dbReference>
<feature type="chain" id="PRO_5039265062" evidence="1">
    <location>
        <begin position="19"/>
        <end position="347"/>
    </location>
</feature>
<dbReference type="CDD" id="cd14256">
    <property type="entry name" value="Dockerin_I"/>
    <property type="match status" value="1"/>
</dbReference>
<accession>E9SB06</accession>
<dbReference type="Gene3D" id="1.10.1330.10">
    <property type="entry name" value="Dockerin domain"/>
    <property type="match status" value="1"/>
</dbReference>
<dbReference type="PANTHER" id="PTHR45661">
    <property type="entry name" value="SURFACE ANTIGEN"/>
    <property type="match status" value="1"/>
</dbReference>
<sequence length="347" mass="36775">MKRIAAFTLALTVIFGGAAYLPCAVDSGAIVAHAENSTGAFVINEFGNGTCSIKKCVSPNTENIVIPETIFGNTVVEIDENAFMFHKNMKTVVIPDTVKIIHEGAFYSCYELTSVQMSKNVEVLEDQAFFDCTKLSYINIPSSVMYIGRICFANTALKNVTIPSTQTVLGSELFSGCKDLETLVLPSKLDSIPQSMCYDCPKLRSVTIPDGLCYISDEAFRGCTGLKSLTIPASVQNVGYYAIGFDINTQKDSGFTARVTAGTAGETYVKQNGLNYVYAGGSSGGAGDVNSDGKVNVTDVSKTAAQVKGVKSLDSAGKSKADVNGDGKVNVTDVSKIAAQVKGIKKL</sequence>
<feature type="signal peptide" evidence="1">
    <location>
        <begin position="1"/>
        <end position="18"/>
    </location>
</feature>
<dbReference type="SUPFAM" id="SSF63446">
    <property type="entry name" value="Type I dockerin domain"/>
    <property type="match status" value="1"/>
</dbReference>
<dbReference type="GO" id="GO:0000272">
    <property type="term" value="P:polysaccharide catabolic process"/>
    <property type="evidence" value="ECO:0007669"/>
    <property type="project" value="InterPro"/>
</dbReference>
<dbReference type="PROSITE" id="PS51766">
    <property type="entry name" value="DOCKERIN"/>
    <property type="match status" value="1"/>
</dbReference>
<feature type="domain" description="Dockerin" evidence="2">
    <location>
        <begin position="282"/>
        <end position="347"/>
    </location>
</feature>
<comment type="caution">
    <text evidence="3">The sequence shown here is derived from an EMBL/GenBank/DDBJ whole genome shotgun (WGS) entry which is preliminary data.</text>
</comment>
<dbReference type="InterPro" id="IPR032675">
    <property type="entry name" value="LRR_dom_sf"/>
</dbReference>
<keyword evidence="4" id="KW-1185">Reference proteome</keyword>